<keyword evidence="1" id="KW-0472">Membrane</keyword>
<organism evidence="2 3">
    <name type="scientific">Sulfurimicrobium lacus</name>
    <dbReference type="NCBI Taxonomy" id="2715678"/>
    <lineage>
        <taxon>Bacteria</taxon>
        <taxon>Pseudomonadati</taxon>
        <taxon>Pseudomonadota</taxon>
        <taxon>Betaproteobacteria</taxon>
        <taxon>Nitrosomonadales</taxon>
        <taxon>Sulfuricellaceae</taxon>
        <taxon>Sulfurimicrobium</taxon>
    </lineage>
</organism>
<evidence type="ECO:0008006" key="4">
    <source>
        <dbReference type="Google" id="ProtNLM"/>
    </source>
</evidence>
<name>A0A6F8V9F7_9PROT</name>
<sequence length="234" mass="25777">MKQQWQRLAAKLDARNQRERALIFVMVLVVVASLLDTLLLTPMRAKKKAAMQEVATQQEQLQTLRSQIQAAMSGGKIDPDASTRVQLAGLEQKLAQSRGALQSVQQGLVPPDKMARLLQDVLTQNHGLKLVSLKTLPVSNVVEIAESAPAAATQASQGKAVEPPKASGPAIYKHGVEISVSGSYAELTQYLDTLEKLPWRMFWGKAEMRVEAYPRITLTITLYTLSMDKTWLSV</sequence>
<evidence type="ECO:0000313" key="3">
    <source>
        <dbReference type="Proteomes" id="UP000502260"/>
    </source>
</evidence>
<evidence type="ECO:0000313" key="2">
    <source>
        <dbReference type="EMBL" id="BCB25405.1"/>
    </source>
</evidence>
<dbReference type="KEGG" id="slac:SKTS_02910"/>
<dbReference type="RefSeq" id="WP_173059309.1">
    <property type="nucleotide sequence ID" value="NZ_AP022853.1"/>
</dbReference>
<gene>
    <name evidence="2" type="ORF">SKTS_02910</name>
</gene>
<accession>A0A6F8V9F7</accession>
<feature type="transmembrane region" description="Helical" evidence="1">
    <location>
        <begin position="21"/>
        <end position="40"/>
    </location>
</feature>
<evidence type="ECO:0000256" key="1">
    <source>
        <dbReference type="SAM" id="Phobius"/>
    </source>
</evidence>
<dbReference type="Proteomes" id="UP000502260">
    <property type="component" value="Chromosome"/>
</dbReference>
<dbReference type="EMBL" id="AP022853">
    <property type="protein sequence ID" value="BCB25405.1"/>
    <property type="molecule type" value="Genomic_DNA"/>
</dbReference>
<reference evidence="3" key="1">
    <citation type="submission" date="2020-03" db="EMBL/GenBank/DDBJ databases">
        <title>Complete genome sequence of sulfur-oxidizing bacterium skT11.</title>
        <authorList>
            <person name="Kanda M."/>
            <person name="Kojima H."/>
            <person name="Fukui M."/>
        </authorList>
    </citation>
    <scope>NUCLEOTIDE SEQUENCE [LARGE SCALE GENOMIC DNA]</scope>
    <source>
        <strain evidence="3">skT11</strain>
    </source>
</reference>
<keyword evidence="1" id="KW-0812">Transmembrane</keyword>
<proteinExistence type="predicted"/>
<protein>
    <recommendedName>
        <fullName evidence="4">MSHA biogenesis protein MshJ</fullName>
    </recommendedName>
</protein>
<dbReference type="AlphaFoldDB" id="A0A6F8V9F7"/>
<keyword evidence="1" id="KW-1133">Transmembrane helix</keyword>
<keyword evidence="3" id="KW-1185">Reference proteome</keyword>